<dbReference type="EMBL" id="CP081295">
    <property type="protein sequence ID" value="QZD89793.1"/>
    <property type="molecule type" value="Genomic_DNA"/>
</dbReference>
<dbReference type="RefSeq" id="WP_221425271.1">
    <property type="nucleotide sequence ID" value="NZ_CP081295.1"/>
</dbReference>
<protein>
    <submittedName>
        <fullName evidence="2">Uncharacterized protein</fullName>
    </submittedName>
</protein>
<keyword evidence="1" id="KW-1133">Transmembrane helix</keyword>
<evidence type="ECO:0000256" key="1">
    <source>
        <dbReference type="SAM" id="Phobius"/>
    </source>
</evidence>
<evidence type="ECO:0000313" key="3">
    <source>
        <dbReference type="Proteomes" id="UP000824281"/>
    </source>
</evidence>
<name>A0ABX8ZRH7_9SPHN</name>
<keyword evidence="3" id="KW-1185">Reference proteome</keyword>
<sequence>MTVFFRRMLTGFAAIVVVFGGIEFARADFTWSKLRHEHMDTIAGWILGFGVLFGWAYAMHARKYD</sequence>
<reference evidence="2 3" key="1">
    <citation type="submission" date="2021-08" db="EMBL/GenBank/DDBJ databases">
        <title>Comparative Genomics Analysis of the Genus Qipengyuania Reveals Extensive Genetic Diversity and Metabolic Versatility, Including the Description of Fifteen Novel Species.</title>
        <authorList>
            <person name="Liu Y."/>
        </authorList>
    </citation>
    <scope>NUCLEOTIDE SEQUENCE [LARGE SCALE GENOMIC DNA]</scope>
    <source>
        <strain evidence="2 3">1NDH13</strain>
    </source>
</reference>
<proteinExistence type="predicted"/>
<keyword evidence="1" id="KW-0812">Transmembrane</keyword>
<evidence type="ECO:0000313" key="2">
    <source>
        <dbReference type="EMBL" id="QZD89793.1"/>
    </source>
</evidence>
<keyword evidence="1" id="KW-0472">Membrane</keyword>
<feature type="transmembrane region" description="Helical" evidence="1">
    <location>
        <begin position="43"/>
        <end position="60"/>
    </location>
</feature>
<accession>A0ABX8ZRH7</accession>
<gene>
    <name evidence="2" type="ORF">K3148_13500</name>
</gene>
<organism evidence="2 3">
    <name type="scientific">Qipengyuania aurantiaca</name>
    <dbReference type="NCBI Taxonomy" id="2867233"/>
    <lineage>
        <taxon>Bacteria</taxon>
        <taxon>Pseudomonadati</taxon>
        <taxon>Pseudomonadota</taxon>
        <taxon>Alphaproteobacteria</taxon>
        <taxon>Sphingomonadales</taxon>
        <taxon>Erythrobacteraceae</taxon>
        <taxon>Qipengyuania</taxon>
    </lineage>
</organism>
<dbReference type="Proteomes" id="UP000824281">
    <property type="component" value="Chromosome"/>
</dbReference>